<evidence type="ECO:0000256" key="1">
    <source>
        <dbReference type="SAM" id="MobiDB-lite"/>
    </source>
</evidence>
<dbReference type="EMBL" id="KN831776">
    <property type="protein sequence ID" value="KIM43312.1"/>
    <property type="molecule type" value="Genomic_DNA"/>
</dbReference>
<feature type="region of interest" description="Disordered" evidence="1">
    <location>
        <begin position="1"/>
        <end position="50"/>
    </location>
</feature>
<accession>A0A0C2YQM1</accession>
<keyword evidence="3" id="KW-1185">Reference proteome</keyword>
<feature type="region of interest" description="Disordered" evidence="1">
    <location>
        <begin position="70"/>
        <end position="98"/>
    </location>
</feature>
<dbReference type="Proteomes" id="UP000053424">
    <property type="component" value="Unassembled WGS sequence"/>
</dbReference>
<reference evidence="3" key="2">
    <citation type="submission" date="2015-01" db="EMBL/GenBank/DDBJ databases">
        <title>Evolutionary Origins and Diversification of the Mycorrhizal Mutualists.</title>
        <authorList>
            <consortium name="DOE Joint Genome Institute"/>
            <consortium name="Mycorrhizal Genomics Consortium"/>
            <person name="Kohler A."/>
            <person name="Kuo A."/>
            <person name="Nagy L.G."/>
            <person name="Floudas D."/>
            <person name="Copeland A."/>
            <person name="Barry K.W."/>
            <person name="Cichocki N."/>
            <person name="Veneault-Fourrey C."/>
            <person name="LaButti K."/>
            <person name="Lindquist E.A."/>
            <person name="Lipzen A."/>
            <person name="Lundell T."/>
            <person name="Morin E."/>
            <person name="Murat C."/>
            <person name="Riley R."/>
            <person name="Ohm R."/>
            <person name="Sun H."/>
            <person name="Tunlid A."/>
            <person name="Henrissat B."/>
            <person name="Grigoriev I.V."/>
            <person name="Hibbett D.S."/>
            <person name="Martin F."/>
        </authorList>
    </citation>
    <scope>NUCLEOTIDE SEQUENCE [LARGE SCALE GENOMIC DNA]</scope>
    <source>
        <strain evidence="3">h7</strain>
    </source>
</reference>
<reference evidence="2 3" key="1">
    <citation type="submission" date="2014-04" db="EMBL/GenBank/DDBJ databases">
        <authorList>
            <consortium name="DOE Joint Genome Institute"/>
            <person name="Kuo A."/>
            <person name="Gay G."/>
            <person name="Dore J."/>
            <person name="Kohler A."/>
            <person name="Nagy L.G."/>
            <person name="Floudas D."/>
            <person name="Copeland A."/>
            <person name="Barry K.W."/>
            <person name="Cichocki N."/>
            <person name="Veneault-Fourrey C."/>
            <person name="LaButti K."/>
            <person name="Lindquist E.A."/>
            <person name="Lipzen A."/>
            <person name="Lundell T."/>
            <person name="Morin E."/>
            <person name="Murat C."/>
            <person name="Sun H."/>
            <person name="Tunlid A."/>
            <person name="Henrissat B."/>
            <person name="Grigoriev I.V."/>
            <person name="Hibbett D.S."/>
            <person name="Martin F."/>
            <person name="Nordberg H.P."/>
            <person name="Cantor M.N."/>
            <person name="Hua S.X."/>
        </authorList>
    </citation>
    <scope>NUCLEOTIDE SEQUENCE [LARGE SCALE GENOMIC DNA]</scope>
    <source>
        <strain evidence="3">h7</strain>
    </source>
</reference>
<proteinExistence type="predicted"/>
<protein>
    <submittedName>
        <fullName evidence="2">Uncharacterized protein</fullName>
    </submittedName>
</protein>
<dbReference type="HOGENOM" id="CLU_1482159_0_0_1"/>
<sequence>MPVSRKRYHTAQDHAPTPPNRAFDFDKYISQKPMTTPGSPSRSTPYRDGGFLKDLDQLKKLIQQTMEEYSACECGSQPTSREKTSIDKENTSNSGSMIEDFQKDLVEITQLAEERRVAEADGAASLGQLNRLRQALDDDHRRSLESISDTFQNLAEIQRMGQAEVLKVVRGRRGQPRSQTER</sequence>
<feature type="compositionally biased region" description="Basic and acidic residues" evidence="1">
    <location>
        <begin position="80"/>
        <end position="90"/>
    </location>
</feature>
<dbReference type="AlphaFoldDB" id="A0A0C2YQM1"/>
<organism evidence="2 3">
    <name type="scientific">Hebeloma cylindrosporum</name>
    <dbReference type="NCBI Taxonomy" id="76867"/>
    <lineage>
        <taxon>Eukaryota</taxon>
        <taxon>Fungi</taxon>
        <taxon>Dikarya</taxon>
        <taxon>Basidiomycota</taxon>
        <taxon>Agaricomycotina</taxon>
        <taxon>Agaricomycetes</taxon>
        <taxon>Agaricomycetidae</taxon>
        <taxon>Agaricales</taxon>
        <taxon>Agaricineae</taxon>
        <taxon>Hymenogastraceae</taxon>
        <taxon>Hebeloma</taxon>
    </lineage>
</organism>
<evidence type="ECO:0000313" key="3">
    <source>
        <dbReference type="Proteomes" id="UP000053424"/>
    </source>
</evidence>
<feature type="compositionally biased region" description="Polar residues" evidence="1">
    <location>
        <begin position="32"/>
        <end position="44"/>
    </location>
</feature>
<gene>
    <name evidence="2" type="ORF">M413DRAFT_444135</name>
</gene>
<evidence type="ECO:0000313" key="2">
    <source>
        <dbReference type="EMBL" id="KIM43312.1"/>
    </source>
</evidence>
<name>A0A0C2YQM1_HEBCY</name>